<reference evidence="2" key="1">
    <citation type="submission" date="2022-11" db="UniProtKB">
        <authorList>
            <consortium name="WormBaseParasite"/>
        </authorList>
    </citation>
    <scope>IDENTIFICATION</scope>
</reference>
<dbReference type="AlphaFoldDB" id="A0A914SCR1"/>
<evidence type="ECO:0000313" key="1">
    <source>
        <dbReference type="Proteomes" id="UP000887564"/>
    </source>
</evidence>
<organism evidence="1 2">
    <name type="scientific">Parascaris equorum</name>
    <name type="common">Equine roundworm</name>
    <dbReference type="NCBI Taxonomy" id="6256"/>
    <lineage>
        <taxon>Eukaryota</taxon>
        <taxon>Metazoa</taxon>
        <taxon>Ecdysozoa</taxon>
        <taxon>Nematoda</taxon>
        <taxon>Chromadorea</taxon>
        <taxon>Rhabditida</taxon>
        <taxon>Spirurina</taxon>
        <taxon>Ascaridomorpha</taxon>
        <taxon>Ascaridoidea</taxon>
        <taxon>Ascarididae</taxon>
        <taxon>Parascaris</taxon>
    </lineage>
</organism>
<accession>A0A914SCR1</accession>
<dbReference type="WBParaSite" id="PEQ_0001187101-mRNA-1">
    <property type="protein sequence ID" value="PEQ_0001187101-mRNA-1"/>
    <property type="gene ID" value="PEQ_0001187101"/>
</dbReference>
<dbReference type="Proteomes" id="UP000887564">
    <property type="component" value="Unplaced"/>
</dbReference>
<keyword evidence="1" id="KW-1185">Reference proteome</keyword>
<evidence type="ECO:0000313" key="2">
    <source>
        <dbReference type="WBParaSite" id="PEQ_0001187101-mRNA-1"/>
    </source>
</evidence>
<name>A0A914SCR1_PAREQ</name>
<sequence length="100" mass="11865">MKRLYFSFYHEQADGEGDFLSVVVVISMHISFDNSLQVAYFLGHTNWSVTLCVPKRAKMLDSSSICDEEMRRHIERRNECYRMAFCYLRDMAERRHCEVG</sequence>
<proteinExistence type="predicted"/>
<protein>
    <submittedName>
        <fullName evidence="2">Uncharacterized protein</fullName>
    </submittedName>
</protein>